<dbReference type="EMBL" id="BLJY01000009">
    <property type="protein sequence ID" value="GFF18893.1"/>
    <property type="molecule type" value="Genomic_DNA"/>
</dbReference>
<sequence>MHLELNEADRDWRDRHRASRRMLANLREETWGWVVYRTTYKSDAMFQRAIDIISSWIKWTVYSDLYDTFGVPNPDPTPNNQLWARHCLTVIEDSTVLDGASVDAVRSHFESWVEQRNMRDRWNKYRVCMVIDEEILERLVQSVPPDDVQSEMDGNDSIKNMKEWHVKVVEAFPDLEEGAEGYEGWMNCSVYALVYLWDMMDDATYMGHWYCRLEDGVFCG</sequence>
<name>A0A5M3Z7S2_ASPTE</name>
<protein>
    <submittedName>
        <fullName evidence="1">Uncharacterized protein</fullName>
    </submittedName>
</protein>
<dbReference type="OrthoDB" id="4424523at2759"/>
<evidence type="ECO:0000313" key="1">
    <source>
        <dbReference type="EMBL" id="GFF18893.1"/>
    </source>
</evidence>
<reference evidence="1 2" key="1">
    <citation type="submission" date="2020-01" db="EMBL/GenBank/DDBJ databases">
        <title>Aspergillus terreus IFO 6365 whole genome shotgun sequence.</title>
        <authorList>
            <person name="Kanamasa S."/>
            <person name="Takahashi H."/>
        </authorList>
    </citation>
    <scope>NUCLEOTIDE SEQUENCE [LARGE SCALE GENOMIC DNA]</scope>
    <source>
        <strain evidence="1 2">IFO 6365</strain>
    </source>
</reference>
<keyword evidence="2" id="KW-1185">Reference proteome</keyword>
<gene>
    <name evidence="1" type="ORF">ATEIFO6365_0009025600</name>
</gene>
<dbReference type="AlphaFoldDB" id="A0A5M3Z7S2"/>
<organism evidence="1 2">
    <name type="scientific">Aspergillus terreus</name>
    <dbReference type="NCBI Taxonomy" id="33178"/>
    <lineage>
        <taxon>Eukaryota</taxon>
        <taxon>Fungi</taxon>
        <taxon>Dikarya</taxon>
        <taxon>Ascomycota</taxon>
        <taxon>Pezizomycotina</taxon>
        <taxon>Eurotiomycetes</taxon>
        <taxon>Eurotiomycetidae</taxon>
        <taxon>Eurotiales</taxon>
        <taxon>Aspergillaceae</taxon>
        <taxon>Aspergillus</taxon>
        <taxon>Aspergillus subgen. Circumdati</taxon>
    </lineage>
</organism>
<comment type="caution">
    <text evidence="1">The sequence shown here is derived from an EMBL/GenBank/DDBJ whole genome shotgun (WGS) entry which is preliminary data.</text>
</comment>
<accession>A0A5M3Z7S2</accession>
<proteinExistence type="predicted"/>
<dbReference type="VEuPathDB" id="FungiDB:ATEG_10156"/>
<dbReference type="Proteomes" id="UP000452235">
    <property type="component" value="Unassembled WGS sequence"/>
</dbReference>
<evidence type="ECO:0000313" key="2">
    <source>
        <dbReference type="Proteomes" id="UP000452235"/>
    </source>
</evidence>